<protein>
    <submittedName>
        <fullName evidence="1">AAA family ATPase</fullName>
    </submittedName>
</protein>
<proteinExistence type="predicted"/>
<evidence type="ECO:0000313" key="1">
    <source>
        <dbReference type="EMBL" id="QQA01395.1"/>
    </source>
</evidence>
<reference evidence="1 2" key="1">
    <citation type="submission" date="2020-11" db="EMBL/GenBank/DDBJ databases">
        <title>Treponema Peruensis nv. sp., first commensal Treponema isolated from human feces.</title>
        <authorList>
            <person name="Belkhou C."/>
            <person name="Raes J."/>
        </authorList>
    </citation>
    <scope>NUCLEOTIDE SEQUENCE [LARGE SCALE GENOMIC DNA]</scope>
    <source>
        <strain evidence="1 2">RCC2812</strain>
    </source>
</reference>
<evidence type="ECO:0000313" key="2">
    <source>
        <dbReference type="Proteomes" id="UP000595224"/>
    </source>
</evidence>
<sequence>MIVVWQDYFLILRFVFLTGISKFSQLSIFSELNNLKVITMKDEYAAVCEITKEELFSQMQPEIKALADNNNMTYEEACAALTKKTEECSADGPK</sequence>
<name>A0A7T3RE40_9SPIR</name>
<dbReference type="KEGG" id="tper:IWA51_01900"/>
<dbReference type="EMBL" id="CP064936">
    <property type="protein sequence ID" value="QQA01395.1"/>
    <property type="molecule type" value="Genomic_DNA"/>
</dbReference>
<gene>
    <name evidence="1" type="ORF">IWA51_01900</name>
</gene>
<accession>A0A7T3RE40</accession>
<keyword evidence="2" id="KW-1185">Reference proteome</keyword>
<dbReference type="AlphaFoldDB" id="A0A7T3RE40"/>
<organism evidence="1 2">
    <name type="scientific">Treponema peruense</name>
    <dbReference type="NCBI Taxonomy" id="2787628"/>
    <lineage>
        <taxon>Bacteria</taxon>
        <taxon>Pseudomonadati</taxon>
        <taxon>Spirochaetota</taxon>
        <taxon>Spirochaetia</taxon>
        <taxon>Spirochaetales</taxon>
        <taxon>Treponemataceae</taxon>
        <taxon>Treponema</taxon>
    </lineage>
</organism>
<dbReference type="Proteomes" id="UP000595224">
    <property type="component" value="Chromosome"/>
</dbReference>